<dbReference type="GO" id="GO:0045493">
    <property type="term" value="P:xylan catabolic process"/>
    <property type="evidence" value="ECO:0007669"/>
    <property type="project" value="UniProtKB-KW"/>
</dbReference>
<gene>
    <name evidence="11" type="ORF">EG327_008950</name>
</gene>
<comment type="catalytic activity">
    <reaction evidence="9">
        <text>feruloyl-polysaccharide + H2O = ferulate + polysaccharide.</text>
        <dbReference type="EC" id="3.1.1.73"/>
    </reaction>
</comment>
<keyword evidence="3" id="KW-0119">Carbohydrate metabolism</keyword>
<evidence type="ECO:0000313" key="12">
    <source>
        <dbReference type="Proteomes" id="UP000490939"/>
    </source>
</evidence>
<keyword evidence="5" id="KW-0732">Signal</keyword>
<dbReference type="Pfam" id="PF07519">
    <property type="entry name" value="Tannase"/>
    <property type="match status" value="1"/>
</dbReference>
<keyword evidence="4" id="KW-0479">Metal-binding</keyword>
<reference evidence="11 12" key="1">
    <citation type="submission" date="2019-07" db="EMBL/GenBank/DDBJ databases">
        <title>Venturia inaequalis Genome Resource.</title>
        <authorList>
            <person name="Lichtner F.J."/>
        </authorList>
    </citation>
    <scope>NUCLEOTIDE SEQUENCE [LARGE SCALE GENOMIC DNA]</scope>
    <source>
        <strain evidence="11 12">DMI_063113</strain>
    </source>
</reference>
<organism evidence="11 12">
    <name type="scientific">Venturia inaequalis</name>
    <name type="common">Apple scab fungus</name>
    <dbReference type="NCBI Taxonomy" id="5025"/>
    <lineage>
        <taxon>Eukaryota</taxon>
        <taxon>Fungi</taxon>
        <taxon>Dikarya</taxon>
        <taxon>Ascomycota</taxon>
        <taxon>Pezizomycotina</taxon>
        <taxon>Dothideomycetes</taxon>
        <taxon>Pleosporomycetidae</taxon>
        <taxon>Venturiales</taxon>
        <taxon>Venturiaceae</taxon>
        <taxon>Venturia</taxon>
    </lineage>
</organism>
<dbReference type="Proteomes" id="UP000490939">
    <property type="component" value="Unassembled WGS sequence"/>
</dbReference>
<evidence type="ECO:0000256" key="4">
    <source>
        <dbReference type="ARBA" id="ARBA00022723"/>
    </source>
</evidence>
<sequence length="531" mass="58555">MYTAPLLSLPLLSNWTQSATPDNSFRTKCLKFEPRIGNAKVELVEYHILGSTVALPYRHPTCGGPGKSAALSQDVCRVALRIDTSERSGIHFEAWFPAAYDRRVLATGNGGLNGCLDYASLAYGTQQKFATFATNNGHNGSSGAEFYHNADVLHDYADRSLHVGVVVGKQLAQQFYGMEHTKSYYLGCSQGGRQGIGNAQKFPADFDGIVAGAPALDMNNLISWRASFFPITGSTTSPDFVAPAVWSGLIHDEVLRQCDGLDGVRDGIIESPDLCKFQAEALLCTPGKKTNCLTSKQVKIVKRVFSPFKYGNGTLIFPGLQVGSEQMAIDRLLAGKPFSDSQDWFRYVVRSNPAWDPANFTIEDARLAQQLDPFQIRTWPSPQDLSAFTNKGSKILTYHGMQDQQITSHNTARWYEFLKSKSSEEEIGKWLRYFRVSGMYHCASGPGAWMIGQSASVLPFEPRSNVLAAVVDWVENGVAPEGLQGTKMSDGADAKVLFRRRHCRYPKRNTLNKSSLDALPTTSNVDDWKCV</sequence>
<dbReference type="GO" id="GO:0046872">
    <property type="term" value="F:metal ion binding"/>
    <property type="evidence" value="ECO:0007669"/>
    <property type="project" value="UniProtKB-KW"/>
</dbReference>
<keyword evidence="12" id="KW-1185">Reference proteome</keyword>
<dbReference type="EMBL" id="WNWR01000579">
    <property type="protein sequence ID" value="KAE9973836.1"/>
    <property type="molecule type" value="Genomic_DNA"/>
</dbReference>
<keyword evidence="7" id="KW-0106">Calcium</keyword>
<keyword evidence="3" id="KW-0624">Polysaccharide degradation</keyword>
<evidence type="ECO:0000256" key="5">
    <source>
        <dbReference type="ARBA" id="ARBA00022729"/>
    </source>
</evidence>
<comment type="caution">
    <text evidence="11">The sequence shown here is derived from an EMBL/GenBank/DDBJ whole genome shotgun (WGS) entry which is preliminary data.</text>
</comment>
<evidence type="ECO:0000256" key="1">
    <source>
        <dbReference type="ARBA" id="ARBA00006249"/>
    </source>
</evidence>
<accession>A0A8H3UR56</accession>
<dbReference type="SUPFAM" id="SSF53474">
    <property type="entry name" value="alpha/beta-Hydrolases"/>
    <property type="match status" value="1"/>
</dbReference>
<evidence type="ECO:0000256" key="6">
    <source>
        <dbReference type="ARBA" id="ARBA00022801"/>
    </source>
</evidence>
<dbReference type="EC" id="3.1.1.-" evidence="10"/>
<dbReference type="GO" id="GO:0030600">
    <property type="term" value="F:feruloyl esterase activity"/>
    <property type="evidence" value="ECO:0007669"/>
    <property type="project" value="UniProtKB-EC"/>
</dbReference>
<keyword evidence="6 10" id="KW-0378">Hydrolase</keyword>
<evidence type="ECO:0000256" key="2">
    <source>
        <dbReference type="ARBA" id="ARBA00022487"/>
    </source>
</evidence>
<keyword evidence="3" id="KW-0858">Xylan degradation</keyword>
<evidence type="ECO:0000256" key="9">
    <source>
        <dbReference type="ARBA" id="ARBA00034075"/>
    </source>
</evidence>
<evidence type="ECO:0000256" key="7">
    <source>
        <dbReference type="ARBA" id="ARBA00022837"/>
    </source>
</evidence>
<dbReference type="AlphaFoldDB" id="A0A8H3UR56"/>
<evidence type="ECO:0000313" key="11">
    <source>
        <dbReference type="EMBL" id="KAE9973836.1"/>
    </source>
</evidence>
<dbReference type="InterPro" id="IPR011118">
    <property type="entry name" value="Tannase/feruloyl_esterase"/>
</dbReference>
<protein>
    <recommendedName>
        <fullName evidence="10">Carboxylic ester hydrolase</fullName>
        <ecNumber evidence="10">3.1.1.-</ecNumber>
    </recommendedName>
</protein>
<dbReference type="PANTHER" id="PTHR33938:SF15">
    <property type="entry name" value="FERULOYL ESTERASE B-RELATED"/>
    <property type="match status" value="1"/>
</dbReference>
<dbReference type="InterPro" id="IPR029058">
    <property type="entry name" value="AB_hydrolase_fold"/>
</dbReference>
<name>A0A8H3UR56_VENIN</name>
<comment type="similarity">
    <text evidence="1 10">Belongs to the tannase family.</text>
</comment>
<evidence type="ECO:0000256" key="10">
    <source>
        <dbReference type="RuleBase" id="RU361238"/>
    </source>
</evidence>
<proteinExistence type="inferred from homology"/>
<keyword evidence="8" id="KW-1015">Disulfide bond</keyword>
<evidence type="ECO:0000256" key="8">
    <source>
        <dbReference type="ARBA" id="ARBA00023157"/>
    </source>
</evidence>
<evidence type="ECO:0000256" key="3">
    <source>
        <dbReference type="ARBA" id="ARBA00022651"/>
    </source>
</evidence>
<dbReference type="PANTHER" id="PTHR33938">
    <property type="entry name" value="FERULOYL ESTERASE B-RELATED"/>
    <property type="match status" value="1"/>
</dbReference>
<keyword evidence="2" id="KW-0719">Serine esterase</keyword>
<dbReference type="Gene3D" id="3.40.50.1820">
    <property type="entry name" value="alpha/beta hydrolase"/>
    <property type="match status" value="1"/>
</dbReference>